<dbReference type="Gene3D" id="2.40.440.10">
    <property type="entry name" value="L,D-transpeptidase catalytic domain-like"/>
    <property type="match status" value="1"/>
</dbReference>
<dbReference type="PROSITE" id="PS52029">
    <property type="entry name" value="LD_TPASE"/>
    <property type="match status" value="1"/>
</dbReference>
<dbReference type="InterPro" id="IPR002477">
    <property type="entry name" value="Peptidoglycan-bd-like"/>
</dbReference>
<feature type="region of interest" description="Disordered" evidence="8">
    <location>
        <begin position="23"/>
        <end position="85"/>
    </location>
</feature>
<evidence type="ECO:0000256" key="1">
    <source>
        <dbReference type="ARBA" id="ARBA00004752"/>
    </source>
</evidence>
<keyword evidence="3" id="KW-0808">Transferase</keyword>
<evidence type="ECO:0000256" key="8">
    <source>
        <dbReference type="SAM" id="MobiDB-lite"/>
    </source>
</evidence>
<feature type="active site" description="Proton donor/acceptor" evidence="7">
    <location>
        <position position="342"/>
    </location>
</feature>
<dbReference type="Gene3D" id="1.10.101.10">
    <property type="entry name" value="PGBD-like superfamily/PGBD"/>
    <property type="match status" value="1"/>
</dbReference>
<dbReference type="InterPro" id="IPR005490">
    <property type="entry name" value="LD_TPept_cat_dom"/>
</dbReference>
<evidence type="ECO:0000256" key="3">
    <source>
        <dbReference type="ARBA" id="ARBA00022679"/>
    </source>
</evidence>
<evidence type="ECO:0000256" key="4">
    <source>
        <dbReference type="ARBA" id="ARBA00022960"/>
    </source>
</evidence>
<dbReference type="InterPro" id="IPR036366">
    <property type="entry name" value="PGBDSf"/>
</dbReference>
<evidence type="ECO:0000313" key="11">
    <source>
        <dbReference type="Proteomes" id="UP001430954"/>
    </source>
</evidence>
<keyword evidence="4 7" id="KW-0133">Cell shape</keyword>
<gene>
    <name evidence="10" type="ORF">K6753_11470</name>
</gene>
<comment type="similarity">
    <text evidence="2">Belongs to the YkuD family.</text>
</comment>
<dbReference type="Proteomes" id="UP001430954">
    <property type="component" value="Unassembled WGS sequence"/>
</dbReference>
<keyword evidence="5 7" id="KW-0573">Peptidoglycan synthesis</keyword>
<dbReference type="InterPro" id="IPR050979">
    <property type="entry name" value="LD-transpeptidase"/>
</dbReference>
<name>A0ABS7T8D6_9GAMM</name>
<sequence length="383" mass="39557">MCALLPAALAACDVDPATRAATDATAPADTRVAADGQPIAGDASGAVASGEAPGVPGTRGGPSSTLPVAPGSTAGNAQTPAPADADAEVAITPPGKTAAADADLADDSPLRLQVLLERAHFSPGEIDGKGGSNTRRALAAFQKAHDLTAGETPDEATWAKLNEDDAPILVEYTLTADDVAGPFRDTPDEPEDMAKEDALPYTSVEEKIGEQFHASPALLAELNPDASFEVGETITVPYVAPAARLPAASKIVVDESEAVLQLQDDAGKVVAQFPVTTGSAQFPLPIGDWKVTGVARDPVWHYDPELIAGSDPDDEKAEIPAGPNNPVGTTWIDLTKEHYGIHGTPEPSKIGKTESNGCIRMTNWSAAAVAKIAKPEMEVVMQR</sequence>
<evidence type="ECO:0000259" key="9">
    <source>
        <dbReference type="PROSITE" id="PS52029"/>
    </source>
</evidence>
<dbReference type="PANTHER" id="PTHR30582:SF30">
    <property type="entry name" value="BLR4375 PROTEIN"/>
    <property type="match status" value="1"/>
</dbReference>
<protein>
    <submittedName>
        <fullName evidence="10">L,D-transpeptidase</fullName>
    </submittedName>
</protein>
<feature type="active site" description="Nucleophile" evidence="7">
    <location>
        <position position="358"/>
    </location>
</feature>
<evidence type="ECO:0000256" key="5">
    <source>
        <dbReference type="ARBA" id="ARBA00022984"/>
    </source>
</evidence>
<keyword evidence="6 7" id="KW-0961">Cell wall biogenesis/degradation</keyword>
<dbReference type="EMBL" id="JAINZW010000005">
    <property type="protein sequence ID" value="MBZ4040149.1"/>
    <property type="molecule type" value="Genomic_DNA"/>
</dbReference>
<evidence type="ECO:0000313" key="10">
    <source>
        <dbReference type="EMBL" id="MBZ4040149.1"/>
    </source>
</evidence>
<feature type="compositionally biased region" description="Low complexity" evidence="8">
    <location>
        <begin position="23"/>
        <end position="35"/>
    </location>
</feature>
<dbReference type="Pfam" id="PF03734">
    <property type="entry name" value="YkuD"/>
    <property type="match status" value="1"/>
</dbReference>
<dbReference type="Pfam" id="PF01471">
    <property type="entry name" value="PG_binding_1"/>
    <property type="match status" value="1"/>
</dbReference>
<evidence type="ECO:0000256" key="6">
    <source>
        <dbReference type="ARBA" id="ARBA00023316"/>
    </source>
</evidence>
<evidence type="ECO:0000256" key="7">
    <source>
        <dbReference type="PROSITE-ProRule" id="PRU01373"/>
    </source>
</evidence>
<dbReference type="SUPFAM" id="SSF141523">
    <property type="entry name" value="L,D-transpeptidase catalytic domain-like"/>
    <property type="match status" value="1"/>
</dbReference>
<dbReference type="InterPro" id="IPR036365">
    <property type="entry name" value="PGBD-like_sf"/>
</dbReference>
<dbReference type="InterPro" id="IPR038063">
    <property type="entry name" value="Transpep_catalytic_dom"/>
</dbReference>
<comment type="caution">
    <text evidence="10">The sequence shown here is derived from an EMBL/GenBank/DDBJ whole genome shotgun (WGS) entry which is preliminary data.</text>
</comment>
<reference evidence="10 11" key="1">
    <citation type="submission" date="2021-09" db="EMBL/GenBank/DDBJ databases">
        <title>Lysobacter sp. 13A isolated from the river sediment.</title>
        <authorList>
            <person name="Liu H."/>
            <person name="Li S."/>
            <person name="Mao S."/>
        </authorList>
    </citation>
    <scope>NUCLEOTIDE SEQUENCE [LARGE SCALE GENOMIC DNA]</scope>
    <source>
        <strain evidence="10 11">13A</strain>
    </source>
</reference>
<feature type="domain" description="L,D-TPase catalytic" evidence="9">
    <location>
        <begin position="249"/>
        <end position="382"/>
    </location>
</feature>
<comment type="pathway">
    <text evidence="1 7">Cell wall biogenesis; peptidoglycan biosynthesis.</text>
</comment>
<dbReference type="SUPFAM" id="SSF47090">
    <property type="entry name" value="PGBD-like"/>
    <property type="match status" value="1"/>
</dbReference>
<evidence type="ECO:0000256" key="2">
    <source>
        <dbReference type="ARBA" id="ARBA00005992"/>
    </source>
</evidence>
<dbReference type="PANTHER" id="PTHR30582">
    <property type="entry name" value="L,D-TRANSPEPTIDASE"/>
    <property type="match status" value="1"/>
</dbReference>
<proteinExistence type="inferred from homology"/>
<organism evidence="10 11">
    <name type="scientific">Novilysobacter selenitireducens</name>
    <dbReference type="NCBI Taxonomy" id="2872639"/>
    <lineage>
        <taxon>Bacteria</taxon>
        <taxon>Pseudomonadati</taxon>
        <taxon>Pseudomonadota</taxon>
        <taxon>Gammaproteobacteria</taxon>
        <taxon>Lysobacterales</taxon>
        <taxon>Lysobacteraceae</taxon>
        <taxon>Novilysobacter</taxon>
    </lineage>
</organism>
<accession>A0ABS7T8D6</accession>
<dbReference type="CDD" id="cd16913">
    <property type="entry name" value="YkuD_like"/>
    <property type="match status" value="1"/>
</dbReference>
<keyword evidence="11" id="KW-1185">Reference proteome</keyword>